<sequence length="154" mass="16936">MASVAIDDALKIEALRTLKFAVSDCDKSLAFYEKTFFAQRIAAADHRDADGNIYAYICQVPGLGTALDLRLLPAHAAAAKKFDVISLVVPTRDNLEAWVKHLDAVGASHSGIIPTRLSWCIVVEDPDGRKIKIFARQGHGPEVESDMENPWFDN</sequence>
<feature type="domain" description="VOC" evidence="1">
    <location>
        <begin position="14"/>
        <end position="136"/>
    </location>
</feature>
<evidence type="ECO:0000313" key="2">
    <source>
        <dbReference type="EMBL" id="MBT2187947.1"/>
    </source>
</evidence>
<dbReference type="Pfam" id="PF00903">
    <property type="entry name" value="Glyoxalase"/>
    <property type="match status" value="1"/>
</dbReference>
<dbReference type="InterPro" id="IPR004360">
    <property type="entry name" value="Glyas_Fos-R_dOase_dom"/>
</dbReference>
<dbReference type="SUPFAM" id="SSF54593">
    <property type="entry name" value="Glyoxalase/Bleomycin resistance protein/Dihydroxybiphenyl dioxygenase"/>
    <property type="match status" value="1"/>
</dbReference>
<comment type="caution">
    <text evidence="2">The sequence shown here is derived from an EMBL/GenBank/DDBJ whole genome shotgun (WGS) entry which is preliminary data.</text>
</comment>
<gene>
    <name evidence="2" type="ORF">KK488_13415</name>
</gene>
<keyword evidence="3" id="KW-1185">Reference proteome</keyword>
<dbReference type="InterPro" id="IPR037523">
    <property type="entry name" value="VOC_core"/>
</dbReference>
<dbReference type="AlphaFoldDB" id="A0A9X1IS15"/>
<protein>
    <submittedName>
        <fullName evidence="2">VOC family protein</fullName>
    </submittedName>
</protein>
<dbReference type="RefSeq" id="WP_214624193.1">
    <property type="nucleotide sequence ID" value="NZ_JAHGAW010000008.1"/>
</dbReference>
<evidence type="ECO:0000313" key="3">
    <source>
        <dbReference type="Proteomes" id="UP001138757"/>
    </source>
</evidence>
<reference evidence="2" key="1">
    <citation type="submission" date="2021-05" db="EMBL/GenBank/DDBJ databases">
        <title>Genome of Sphingobium sp. strain.</title>
        <authorList>
            <person name="Fan R."/>
        </authorList>
    </citation>
    <scope>NUCLEOTIDE SEQUENCE</scope>
    <source>
        <strain evidence="2">H33</strain>
    </source>
</reference>
<organism evidence="2 3">
    <name type="scientific">Sphingobium nicotianae</name>
    <dbReference type="NCBI Taxonomy" id="2782607"/>
    <lineage>
        <taxon>Bacteria</taxon>
        <taxon>Pseudomonadati</taxon>
        <taxon>Pseudomonadota</taxon>
        <taxon>Alphaproteobacteria</taxon>
        <taxon>Sphingomonadales</taxon>
        <taxon>Sphingomonadaceae</taxon>
        <taxon>Sphingobium</taxon>
    </lineage>
</organism>
<dbReference type="Gene3D" id="3.10.180.10">
    <property type="entry name" value="2,3-Dihydroxybiphenyl 1,2-Dioxygenase, domain 1"/>
    <property type="match status" value="1"/>
</dbReference>
<dbReference type="PROSITE" id="PS51819">
    <property type="entry name" value="VOC"/>
    <property type="match status" value="1"/>
</dbReference>
<evidence type="ECO:0000259" key="1">
    <source>
        <dbReference type="PROSITE" id="PS51819"/>
    </source>
</evidence>
<dbReference type="EMBL" id="JAHGAW010000008">
    <property type="protein sequence ID" value="MBT2187947.1"/>
    <property type="molecule type" value="Genomic_DNA"/>
</dbReference>
<name>A0A9X1IS15_9SPHN</name>
<dbReference type="InterPro" id="IPR029068">
    <property type="entry name" value="Glyas_Bleomycin-R_OHBP_Dase"/>
</dbReference>
<dbReference type="Proteomes" id="UP001138757">
    <property type="component" value="Unassembled WGS sequence"/>
</dbReference>
<proteinExistence type="predicted"/>
<accession>A0A9X1IS15</accession>